<evidence type="ECO:0000313" key="8">
    <source>
        <dbReference type="Proteomes" id="UP001497512"/>
    </source>
</evidence>
<evidence type="ECO:0000256" key="2">
    <source>
        <dbReference type="ARBA" id="ARBA00008707"/>
    </source>
</evidence>
<keyword evidence="5 6" id="KW-0472">Membrane</keyword>
<dbReference type="Pfam" id="PF05078">
    <property type="entry name" value="DUF679"/>
    <property type="match status" value="1"/>
</dbReference>
<evidence type="ECO:0000256" key="4">
    <source>
        <dbReference type="ARBA" id="ARBA00022989"/>
    </source>
</evidence>
<organism evidence="7 8">
    <name type="scientific">Sphagnum troendelagicum</name>
    <dbReference type="NCBI Taxonomy" id="128251"/>
    <lineage>
        <taxon>Eukaryota</taxon>
        <taxon>Viridiplantae</taxon>
        <taxon>Streptophyta</taxon>
        <taxon>Embryophyta</taxon>
        <taxon>Bryophyta</taxon>
        <taxon>Sphagnophytina</taxon>
        <taxon>Sphagnopsida</taxon>
        <taxon>Sphagnales</taxon>
        <taxon>Sphagnaceae</taxon>
        <taxon>Sphagnum</taxon>
    </lineage>
</organism>
<feature type="transmembrane region" description="Helical" evidence="6">
    <location>
        <begin position="154"/>
        <end position="171"/>
    </location>
</feature>
<keyword evidence="3 6" id="KW-0812">Transmembrane</keyword>
<evidence type="ECO:0000256" key="5">
    <source>
        <dbReference type="ARBA" id="ARBA00023136"/>
    </source>
</evidence>
<comment type="subcellular location">
    <subcellularLocation>
        <location evidence="1">Membrane</location>
        <topology evidence="1">Multi-pass membrane protein</topology>
    </subcellularLocation>
</comment>
<evidence type="ECO:0000256" key="3">
    <source>
        <dbReference type="ARBA" id="ARBA00022692"/>
    </source>
</evidence>
<dbReference type="PANTHER" id="PTHR31621">
    <property type="entry name" value="PROTEIN DMP3"/>
    <property type="match status" value="1"/>
</dbReference>
<name>A0ABP0UVZ8_9BRYO</name>
<keyword evidence="4 6" id="KW-1133">Transmembrane helix</keyword>
<evidence type="ECO:0000313" key="7">
    <source>
        <dbReference type="EMBL" id="CAK9231375.1"/>
    </source>
</evidence>
<gene>
    <name evidence="7" type="ORF">CSSPTR1EN2_LOCUS20554</name>
</gene>
<dbReference type="PANTHER" id="PTHR31621:SF66">
    <property type="entry name" value="PROTEIN DMP2"/>
    <property type="match status" value="1"/>
</dbReference>
<dbReference type="Proteomes" id="UP001497512">
    <property type="component" value="Chromosome 7"/>
</dbReference>
<dbReference type="InterPro" id="IPR007770">
    <property type="entry name" value="DMP"/>
</dbReference>
<sequence>MADKTPKTTADILTHLSNVLPTGTFLVFQMLAPLATNNGDCHKTEKVVTGAALVILSALCFFTCYTDSYRTDHGTLYYGLVTSRGLWNPNFKYTQIASLSSGYFLDLPEKKYKPRFTDFVNAAVSVATLLTLSLLTAPVTTCFYPNLPSSVEKTVPLLVGLVVSVVCAFGTNSRHGIGFAPPHHPVESTGKHIP</sequence>
<protein>
    <submittedName>
        <fullName evidence="7">Uncharacterized protein</fullName>
    </submittedName>
</protein>
<reference evidence="7" key="1">
    <citation type="submission" date="2024-02" db="EMBL/GenBank/DDBJ databases">
        <authorList>
            <consortium name="ELIXIR-Norway"/>
            <consortium name="Elixir Norway"/>
        </authorList>
    </citation>
    <scope>NUCLEOTIDE SEQUENCE</scope>
</reference>
<feature type="transmembrane region" description="Helical" evidence="6">
    <location>
        <begin position="47"/>
        <end position="65"/>
    </location>
</feature>
<feature type="transmembrane region" description="Helical" evidence="6">
    <location>
        <begin position="12"/>
        <end position="35"/>
    </location>
</feature>
<comment type="similarity">
    <text evidence="2">Belongs to the plant DMP1 protein family.</text>
</comment>
<evidence type="ECO:0000256" key="6">
    <source>
        <dbReference type="SAM" id="Phobius"/>
    </source>
</evidence>
<feature type="transmembrane region" description="Helical" evidence="6">
    <location>
        <begin position="119"/>
        <end position="139"/>
    </location>
</feature>
<keyword evidence="8" id="KW-1185">Reference proteome</keyword>
<dbReference type="EMBL" id="OZ019899">
    <property type="protein sequence ID" value="CAK9231375.1"/>
    <property type="molecule type" value="Genomic_DNA"/>
</dbReference>
<evidence type="ECO:0000256" key="1">
    <source>
        <dbReference type="ARBA" id="ARBA00004141"/>
    </source>
</evidence>
<accession>A0ABP0UVZ8</accession>
<proteinExistence type="inferred from homology"/>